<dbReference type="Pfam" id="PF00175">
    <property type="entry name" value="NAD_binding_1"/>
    <property type="match status" value="1"/>
</dbReference>
<dbReference type="EC" id="1.14.12.17" evidence="17"/>
<dbReference type="Pfam" id="PF00042">
    <property type="entry name" value="Globin"/>
    <property type="match status" value="1"/>
</dbReference>
<comment type="catalytic activity">
    <reaction evidence="15 17">
        <text>2 nitric oxide + NADH + 2 O2 = 2 nitrate + NAD(+) + H(+)</text>
        <dbReference type="Rhea" id="RHEA:19469"/>
        <dbReference type="ChEBI" id="CHEBI:15378"/>
        <dbReference type="ChEBI" id="CHEBI:15379"/>
        <dbReference type="ChEBI" id="CHEBI:16480"/>
        <dbReference type="ChEBI" id="CHEBI:17632"/>
        <dbReference type="ChEBI" id="CHEBI:57540"/>
        <dbReference type="ChEBI" id="CHEBI:57945"/>
        <dbReference type="EC" id="1.14.12.17"/>
    </reaction>
</comment>
<keyword evidence="4 17" id="KW-0216">Detoxification</keyword>
<feature type="site" description="Involved in heme-bound ligand stabilization and O-O bond activation" evidence="17">
    <location>
        <position position="29"/>
    </location>
</feature>
<dbReference type="GO" id="GO:0008941">
    <property type="term" value="F:nitric oxide dioxygenase NAD(P)H activity"/>
    <property type="evidence" value="ECO:0007669"/>
    <property type="project" value="UniProtKB-UniRule"/>
</dbReference>
<dbReference type="STRING" id="1219065.VPR01S_17_00040"/>
<keyword evidence="5 17" id="KW-0349">Heme</keyword>
<evidence type="ECO:0000256" key="12">
    <source>
        <dbReference type="ARBA" id="ARBA00023004"/>
    </source>
</evidence>
<keyword evidence="9 17" id="KW-0274">FAD</keyword>
<feature type="binding site" description="proximal binding residue" evidence="17">
    <location>
        <position position="85"/>
    </location>
    <ligand>
        <name>heme b</name>
        <dbReference type="ChEBI" id="CHEBI:60344"/>
    </ligand>
    <ligandPart>
        <name>Fe</name>
        <dbReference type="ChEBI" id="CHEBI:18248"/>
    </ligandPart>
</feature>
<dbReference type="InterPro" id="IPR001433">
    <property type="entry name" value="OxRdtase_FAD/NAD-bd"/>
</dbReference>
<organism evidence="20 21">
    <name type="scientific">Vibrio proteolyticus NBRC 13287</name>
    <dbReference type="NCBI Taxonomy" id="1219065"/>
    <lineage>
        <taxon>Bacteria</taxon>
        <taxon>Pseudomonadati</taxon>
        <taxon>Pseudomonadota</taxon>
        <taxon>Gammaproteobacteria</taxon>
        <taxon>Vibrionales</taxon>
        <taxon>Vibrionaceae</taxon>
        <taxon>Vibrio</taxon>
    </lineage>
</organism>
<dbReference type="CDD" id="cd14776">
    <property type="entry name" value="HmpEc-globin-like"/>
    <property type="match status" value="1"/>
</dbReference>
<dbReference type="PANTHER" id="PTHR43396">
    <property type="entry name" value="FLAVOHEMOPROTEIN"/>
    <property type="match status" value="1"/>
</dbReference>
<name>U3A4C4_VIBPR</name>
<feature type="domain" description="Globin" evidence="18">
    <location>
        <begin position="1"/>
        <end position="138"/>
    </location>
</feature>
<dbReference type="Gene3D" id="3.40.50.80">
    <property type="entry name" value="Nucleotide-binding domain of ferredoxin-NADP reductase (FNR) module"/>
    <property type="match status" value="1"/>
</dbReference>
<keyword evidence="21" id="KW-1185">Reference proteome</keyword>
<dbReference type="InterPro" id="IPR008333">
    <property type="entry name" value="Cbr1-like_FAD-bd_dom"/>
</dbReference>
<dbReference type="InterPro" id="IPR017927">
    <property type="entry name" value="FAD-bd_FR_type"/>
</dbReference>
<evidence type="ECO:0000259" key="19">
    <source>
        <dbReference type="PROSITE" id="PS51384"/>
    </source>
</evidence>
<dbReference type="RefSeq" id="WP_021706524.1">
    <property type="nucleotide sequence ID" value="NZ_BATJ01000017.1"/>
</dbReference>
<evidence type="ECO:0000259" key="18">
    <source>
        <dbReference type="PROSITE" id="PS01033"/>
    </source>
</evidence>
<feature type="domain" description="FAD-binding FR-type" evidence="19">
    <location>
        <begin position="152"/>
        <end position="261"/>
    </location>
</feature>
<sequence length="391" mass="43964">MLSNHHIDVVKSTIPLLESAGPALTAHFYQRMFSHNPEFKDIFNMTHQRTGRQGVALFEAIAAYAKHIENLAALTAAVERIAHKHTSFNIQAEHYQIVGHHLIETLRELAGDAFSPEVEEAWTAAYLFLAQVFIDREGELYQQRHQALGGWAGAREFIVSEKTAESELVTSFVLTPADGKALLDYQPGQYIGLEVTPEKGEHVEIRQYSLSQQPNGMNYRISVKRESQDAHCGLVSHHLHDQVQVGDSVKLYPPAGDFFYVERERPVTLISAGVGVTPMQAMLQSLAETRKADVTYLHACNNRDQHTFVDEVATLVAVNQWQKHVWYLEGQGQYSGQMDLSAIRDRLALDNGDFYLCGPVAFMAFVVEQLHALGVSRDRIHYEIFGPHESL</sequence>
<dbReference type="SUPFAM" id="SSF46458">
    <property type="entry name" value="Globin-like"/>
    <property type="match status" value="1"/>
</dbReference>
<comment type="caution">
    <text evidence="17">Lacks conserved residue(s) required for the propagation of feature annotation.</text>
</comment>
<comment type="caution">
    <text evidence="20">The sequence shown here is derived from an EMBL/GenBank/DDBJ whole genome shotgun (WGS) entry which is preliminary data.</text>
</comment>
<evidence type="ECO:0000313" key="21">
    <source>
        <dbReference type="Proteomes" id="UP000016570"/>
    </source>
</evidence>
<dbReference type="eggNOG" id="COG1018">
    <property type="taxonomic scope" value="Bacteria"/>
</dbReference>
<comment type="similarity">
    <text evidence="2 17">Belongs to the globin family. Two-domain flavohemoproteins subfamily.</text>
</comment>
<comment type="function">
    <text evidence="14 17">Is involved in NO detoxification in an aerobic process, termed nitric oxide dioxygenase (NOD) reaction that utilizes O(2) and NAD(P)H to convert NO to nitrate, which protects the bacterium from various noxious nitrogen compounds. Therefore, plays a central role in the inducible response to nitrosative stress.</text>
</comment>
<keyword evidence="11 17" id="KW-0560">Oxidoreductase</keyword>
<feature type="active site" description="Charge relay system" evidence="17">
    <location>
        <position position="137"/>
    </location>
</feature>
<dbReference type="Gene3D" id="1.10.490.10">
    <property type="entry name" value="Globins"/>
    <property type="match status" value="1"/>
</dbReference>
<feature type="site" description="Influences the redox potential of the prosthetic heme and FAD groups" evidence="17">
    <location>
        <position position="84"/>
    </location>
</feature>
<dbReference type="PRINTS" id="PR00409">
    <property type="entry name" value="PHDIOXRDTASE"/>
</dbReference>
<dbReference type="PROSITE" id="PS51384">
    <property type="entry name" value="FAD_FR"/>
    <property type="match status" value="1"/>
</dbReference>
<dbReference type="GO" id="GO:0005344">
    <property type="term" value="F:oxygen carrier activity"/>
    <property type="evidence" value="ECO:0007669"/>
    <property type="project" value="UniProtKB-UniRule"/>
</dbReference>
<evidence type="ECO:0000256" key="7">
    <source>
        <dbReference type="ARBA" id="ARBA00022630"/>
    </source>
</evidence>
<comment type="domain">
    <text evidence="17">Consists of two distinct domains; an N-terminal heme-containing oxygen-binding domain and a C-terminal reductase domain with binding sites for FAD and NAD(P)H.</text>
</comment>
<dbReference type="InterPro" id="IPR012292">
    <property type="entry name" value="Globin/Proto"/>
</dbReference>
<keyword evidence="3 17" id="KW-0813">Transport</keyword>
<evidence type="ECO:0000256" key="13">
    <source>
        <dbReference type="ARBA" id="ARBA00023027"/>
    </source>
</evidence>
<feature type="binding site" evidence="17">
    <location>
        <begin position="206"/>
        <end position="209"/>
    </location>
    <ligand>
        <name>FAD</name>
        <dbReference type="ChEBI" id="CHEBI:57692"/>
    </ligand>
</feature>
<dbReference type="Proteomes" id="UP000016570">
    <property type="component" value="Unassembled WGS sequence"/>
</dbReference>
<evidence type="ECO:0000256" key="4">
    <source>
        <dbReference type="ARBA" id="ARBA00022575"/>
    </source>
</evidence>
<evidence type="ECO:0000256" key="15">
    <source>
        <dbReference type="ARBA" id="ARBA00048649"/>
    </source>
</evidence>
<dbReference type="Gene3D" id="2.40.30.10">
    <property type="entry name" value="Translation factors"/>
    <property type="match status" value="1"/>
</dbReference>
<evidence type="ECO:0000256" key="11">
    <source>
        <dbReference type="ARBA" id="ARBA00023002"/>
    </source>
</evidence>
<dbReference type="InterPro" id="IPR000971">
    <property type="entry name" value="Globin"/>
</dbReference>
<keyword evidence="10 17" id="KW-0521">NADP</keyword>
<dbReference type="PROSITE" id="PS01033">
    <property type="entry name" value="GLOBIN"/>
    <property type="match status" value="1"/>
</dbReference>
<feature type="site" description="Influences the redox potential of the prosthetic heme and FAD groups" evidence="17">
    <location>
        <position position="383"/>
    </location>
</feature>
<dbReference type="CDD" id="cd06184">
    <property type="entry name" value="flavohem_like_fad_nad_binding"/>
    <property type="match status" value="1"/>
</dbReference>
<dbReference type="InterPro" id="IPR017938">
    <property type="entry name" value="Riboflavin_synthase-like_b-brl"/>
</dbReference>
<evidence type="ECO:0000256" key="17">
    <source>
        <dbReference type="HAMAP-Rule" id="MF_01252"/>
    </source>
</evidence>
<dbReference type="GO" id="GO:0071949">
    <property type="term" value="F:FAD binding"/>
    <property type="evidence" value="ECO:0007669"/>
    <property type="project" value="InterPro"/>
</dbReference>
<dbReference type="InterPro" id="IPR023950">
    <property type="entry name" value="Hmp"/>
</dbReference>
<dbReference type="NCBIfam" id="NF009805">
    <property type="entry name" value="PRK13289.1"/>
    <property type="match status" value="1"/>
</dbReference>
<reference evidence="20 21" key="1">
    <citation type="submission" date="2013-09" db="EMBL/GenBank/DDBJ databases">
        <title>Whole genome shotgun sequence of Vibrio proteolyticus NBRC 13287.</title>
        <authorList>
            <person name="Isaki S."/>
            <person name="Hosoyama A."/>
            <person name="Numata M."/>
            <person name="Hashimoto M."/>
            <person name="Hosoyama Y."/>
            <person name="Tsuchikane K."/>
            <person name="Noguchi M."/>
            <person name="Hirakata S."/>
            <person name="Ichikawa N."/>
            <person name="Ohji S."/>
            <person name="Yamazoe A."/>
            <person name="Fujita N."/>
        </authorList>
    </citation>
    <scope>NUCLEOTIDE SEQUENCE [LARGE SCALE GENOMIC DNA]</scope>
    <source>
        <strain evidence="20 21">NBRC 13287</strain>
    </source>
</reference>
<keyword evidence="6 17" id="KW-0561">Oxygen transport</keyword>
<keyword evidence="8 17" id="KW-0479">Metal-binding</keyword>
<evidence type="ECO:0000256" key="5">
    <source>
        <dbReference type="ARBA" id="ARBA00022617"/>
    </source>
</evidence>
<comment type="cofactor">
    <cofactor evidence="17">
        <name>FAD</name>
        <dbReference type="ChEBI" id="CHEBI:57692"/>
    </cofactor>
    <text evidence="17">Binds 1 FAD per subunit.</text>
</comment>
<dbReference type="GO" id="GO:0071500">
    <property type="term" value="P:cellular response to nitrosative stress"/>
    <property type="evidence" value="ECO:0007669"/>
    <property type="project" value="TreeGrafter"/>
</dbReference>
<evidence type="ECO:0000256" key="2">
    <source>
        <dbReference type="ARBA" id="ARBA00008414"/>
    </source>
</evidence>
<evidence type="ECO:0000256" key="8">
    <source>
        <dbReference type="ARBA" id="ARBA00022723"/>
    </source>
</evidence>
<feature type="binding site" evidence="17">
    <location>
        <begin position="273"/>
        <end position="278"/>
    </location>
    <ligand>
        <name>NADP(+)</name>
        <dbReference type="ChEBI" id="CHEBI:58349"/>
    </ligand>
</feature>
<dbReference type="SUPFAM" id="SSF52343">
    <property type="entry name" value="Ferredoxin reductase-like, C-terminal NADP-linked domain"/>
    <property type="match status" value="1"/>
</dbReference>
<dbReference type="GO" id="GO:0019825">
    <property type="term" value="F:oxygen binding"/>
    <property type="evidence" value="ECO:0007669"/>
    <property type="project" value="InterPro"/>
</dbReference>
<dbReference type="AlphaFoldDB" id="U3A4C4"/>
<dbReference type="InterPro" id="IPR039261">
    <property type="entry name" value="FNR_nucleotide-bd"/>
</dbReference>
<dbReference type="GO" id="GO:0046210">
    <property type="term" value="P:nitric oxide catabolic process"/>
    <property type="evidence" value="ECO:0007669"/>
    <property type="project" value="TreeGrafter"/>
</dbReference>
<protein>
    <recommendedName>
        <fullName evidence="17">Flavohemoprotein</fullName>
    </recommendedName>
    <alternativeName>
        <fullName evidence="17">Flavohemoglobin</fullName>
    </alternativeName>
    <alternativeName>
        <fullName evidence="17">Hemoglobin-like protein</fullName>
    </alternativeName>
    <alternativeName>
        <fullName evidence="17">Nitric oxide dioxygenase</fullName>
        <shortName evidence="17">NO oxygenase</shortName>
        <shortName evidence="17">NOD</shortName>
        <ecNumber evidence="17">1.14.12.17</ecNumber>
    </alternativeName>
</protein>
<accession>U3A4C4</accession>
<dbReference type="HAMAP" id="MF_01252">
    <property type="entry name" value="Hmp"/>
    <property type="match status" value="1"/>
</dbReference>
<dbReference type="FunFam" id="2.40.30.10:FF:000034">
    <property type="entry name" value="Flavohemoprotein"/>
    <property type="match status" value="1"/>
</dbReference>
<feature type="active site" description="Charge relay system" evidence="17">
    <location>
        <position position="95"/>
    </location>
</feature>
<feature type="region of interest" description="Reductase" evidence="17">
    <location>
        <begin position="149"/>
        <end position="391"/>
    </location>
</feature>
<keyword evidence="7 17" id="KW-0285">Flavoprotein</keyword>
<evidence type="ECO:0000256" key="1">
    <source>
        <dbReference type="ARBA" id="ARBA00006401"/>
    </source>
</evidence>
<comment type="catalytic activity">
    <reaction evidence="16 17">
        <text>2 nitric oxide + NADPH + 2 O2 = 2 nitrate + NADP(+) + H(+)</text>
        <dbReference type="Rhea" id="RHEA:19465"/>
        <dbReference type="ChEBI" id="CHEBI:15378"/>
        <dbReference type="ChEBI" id="CHEBI:15379"/>
        <dbReference type="ChEBI" id="CHEBI:16480"/>
        <dbReference type="ChEBI" id="CHEBI:17632"/>
        <dbReference type="ChEBI" id="CHEBI:57783"/>
        <dbReference type="ChEBI" id="CHEBI:58349"/>
        <dbReference type="EC" id="1.14.12.17"/>
    </reaction>
</comment>
<gene>
    <name evidence="17 20" type="primary">hmp</name>
    <name evidence="20" type="ORF">VPR01S_17_00040</name>
</gene>
<evidence type="ECO:0000256" key="6">
    <source>
        <dbReference type="ARBA" id="ARBA00022621"/>
    </source>
</evidence>
<evidence type="ECO:0000256" key="14">
    <source>
        <dbReference type="ARBA" id="ARBA00025094"/>
    </source>
</evidence>
<dbReference type="InterPro" id="IPR009050">
    <property type="entry name" value="Globin-like_sf"/>
</dbReference>
<dbReference type="FunFam" id="1.10.490.10:FF:000003">
    <property type="entry name" value="Flavohemoprotein"/>
    <property type="match status" value="1"/>
</dbReference>
<comment type="similarity">
    <text evidence="1 17">In the C-terminal section; belongs to the flavoprotein pyridine nucleotide cytochrome reductase family.</text>
</comment>
<dbReference type="Pfam" id="PF00970">
    <property type="entry name" value="FAD_binding_6"/>
    <property type="match status" value="1"/>
</dbReference>
<dbReference type="eggNOG" id="COG1017">
    <property type="taxonomic scope" value="Bacteria"/>
</dbReference>
<keyword evidence="13 17" id="KW-0520">NAD</keyword>
<dbReference type="GO" id="GO:0009636">
    <property type="term" value="P:response to toxic substance"/>
    <property type="evidence" value="ECO:0007669"/>
    <property type="project" value="UniProtKB-KW"/>
</dbReference>
<keyword evidence="12 17" id="KW-0408">Iron</keyword>
<comment type="cofactor">
    <cofactor evidence="17">
        <name>heme b</name>
        <dbReference type="ChEBI" id="CHEBI:60344"/>
    </cofactor>
    <text evidence="17">Binds 1 heme b (iron(II)-protoporphyrin IX) group per subunit.</text>
</comment>
<proteinExistence type="inferred from homology"/>
<evidence type="ECO:0000313" key="20">
    <source>
        <dbReference type="EMBL" id="GAD68555.1"/>
    </source>
</evidence>
<evidence type="ECO:0000256" key="3">
    <source>
        <dbReference type="ARBA" id="ARBA00022448"/>
    </source>
</evidence>
<evidence type="ECO:0000256" key="9">
    <source>
        <dbReference type="ARBA" id="ARBA00022827"/>
    </source>
</evidence>
<evidence type="ECO:0000256" key="10">
    <source>
        <dbReference type="ARBA" id="ARBA00022857"/>
    </source>
</evidence>
<dbReference type="PANTHER" id="PTHR43396:SF3">
    <property type="entry name" value="FLAVOHEMOPROTEIN"/>
    <property type="match status" value="1"/>
</dbReference>
<dbReference type="FunFam" id="3.40.50.80:FF:000010">
    <property type="entry name" value="Flavohemoprotein"/>
    <property type="match status" value="1"/>
</dbReference>
<feature type="binding site" evidence="17">
    <location>
        <position position="190"/>
    </location>
    <ligand>
        <name>FAD</name>
        <dbReference type="ChEBI" id="CHEBI:57692"/>
    </ligand>
</feature>
<dbReference type="GO" id="GO:0020037">
    <property type="term" value="F:heme binding"/>
    <property type="evidence" value="ECO:0007669"/>
    <property type="project" value="InterPro"/>
</dbReference>
<dbReference type="GO" id="GO:0046872">
    <property type="term" value="F:metal ion binding"/>
    <property type="evidence" value="ECO:0007669"/>
    <property type="project" value="UniProtKB-KW"/>
</dbReference>
<dbReference type="SUPFAM" id="SSF63380">
    <property type="entry name" value="Riboflavin synthase domain-like"/>
    <property type="match status" value="1"/>
</dbReference>
<evidence type="ECO:0000256" key="16">
    <source>
        <dbReference type="ARBA" id="ARBA00049433"/>
    </source>
</evidence>
<dbReference type="EMBL" id="BATJ01000017">
    <property type="protein sequence ID" value="GAD68555.1"/>
    <property type="molecule type" value="Genomic_DNA"/>
</dbReference>